<keyword evidence="4" id="KW-0812">Transmembrane</keyword>
<name>A0A4Q9PN34_9APHY</name>
<dbReference type="InterPro" id="IPR036291">
    <property type="entry name" value="NAD(P)-bd_dom_sf"/>
</dbReference>
<evidence type="ECO:0000259" key="5">
    <source>
        <dbReference type="SMART" id="SM00822"/>
    </source>
</evidence>
<accession>A0A4Q9PN34</accession>
<evidence type="ECO:0000313" key="7">
    <source>
        <dbReference type="Proteomes" id="UP000292082"/>
    </source>
</evidence>
<keyword evidence="2" id="KW-0560">Oxidoreductase</keyword>
<reference evidence="6 7" key="1">
    <citation type="submission" date="2019-01" db="EMBL/GenBank/DDBJ databases">
        <title>Draft genome sequences of three monokaryotic isolates of the white-rot basidiomycete fungus Dichomitus squalens.</title>
        <authorList>
            <consortium name="DOE Joint Genome Institute"/>
            <person name="Lopez S.C."/>
            <person name="Andreopoulos B."/>
            <person name="Pangilinan J."/>
            <person name="Lipzen A."/>
            <person name="Riley R."/>
            <person name="Ahrendt S."/>
            <person name="Ng V."/>
            <person name="Barry K."/>
            <person name="Daum C."/>
            <person name="Grigoriev I.V."/>
            <person name="Hilden K.S."/>
            <person name="Makela M.R."/>
            <person name="de Vries R.P."/>
        </authorList>
    </citation>
    <scope>NUCLEOTIDE SEQUENCE [LARGE SCALE GENOMIC DNA]</scope>
    <source>
        <strain evidence="6 7">CBS 464.89</strain>
    </source>
</reference>
<dbReference type="SUPFAM" id="SSF51735">
    <property type="entry name" value="NAD(P)-binding Rossmann-fold domains"/>
    <property type="match status" value="1"/>
</dbReference>
<dbReference type="Proteomes" id="UP000292082">
    <property type="component" value="Unassembled WGS sequence"/>
</dbReference>
<dbReference type="PANTHER" id="PTHR24321">
    <property type="entry name" value="DEHYDROGENASES, SHORT CHAIN"/>
    <property type="match status" value="1"/>
</dbReference>
<evidence type="ECO:0000313" key="6">
    <source>
        <dbReference type="EMBL" id="TBU55669.1"/>
    </source>
</evidence>
<feature type="transmembrane region" description="Helical" evidence="4">
    <location>
        <begin position="6"/>
        <end position="28"/>
    </location>
</feature>
<proteinExistence type="inferred from homology"/>
<dbReference type="EMBL" id="ML145164">
    <property type="protein sequence ID" value="TBU55669.1"/>
    <property type="molecule type" value="Genomic_DNA"/>
</dbReference>
<evidence type="ECO:0000256" key="3">
    <source>
        <dbReference type="ARBA" id="ARBA00023027"/>
    </source>
</evidence>
<evidence type="ECO:0000256" key="4">
    <source>
        <dbReference type="SAM" id="Phobius"/>
    </source>
</evidence>
<dbReference type="PRINTS" id="PR00081">
    <property type="entry name" value="GDHRDH"/>
</dbReference>
<dbReference type="InterPro" id="IPR057326">
    <property type="entry name" value="KR_dom"/>
</dbReference>
<dbReference type="STRING" id="114155.A0A4Q9PN34"/>
<dbReference type="PANTHER" id="PTHR24321:SF8">
    <property type="entry name" value="ESTRADIOL 17-BETA-DEHYDROGENASE 8-RELATED"/>
    <property type="match status" value="1"/>
</dbReference>
<sequence length="287" mass="31014">MDLGLQNVHVLLTGASGGIGLATARLFLSYRNVRMVLTNPPRAELGARVTAHYNTKSAPLDPLVQQFGPERVRALQADLTVETDVERLFAASCASPFGPVQVAVINHGWHVSREVPLAQISLEQWESTFKANVTSSFLVAREYLRGLEQATEEVKDKAAIVLIGSTAGKIGEAGHADYAASKSALMYGLCLSLKNEIVKIAPKGRVNVVAPGWTRTPMAEERLENPDVRYRALATIPLKKVARPEDVAHQIVVLSSQTVSGHVSGHVLMVEGGMEGRLLNRPEDLGL</sequence>
<dbReference type="GO" id="GO:0016491">
    <property type="term" value="F:oxidoreductase activity"/>
    <property type="evidence" value="ECO:0007669"/>
    <property type="project" value="UniProtKB-KW"/>
</dbReference>
<keyword evidence="4" id="KW-1133">Transmembrane helix</keyword>
<keyword evidence="7" id="KW-1185">Reference proteome</keyword>
<evidence type="ECO:0000256" key="2">
    <source>
        <dbReference type="ARBA" id="ARBA00023002"/>
    </source>
</evidence>
<keyword evidence="4" id="KW-0472">Membrane</keyword>
<organism evidence="6 7">
    <name type="scientific">Dichomitus squalens</name>
    <dbReference type="NCBI Taxonomy" id="114155"/>
    <lineage>
        <taxon>Eukaryota</taxon>
        <taxon>Fungi</taxon>
        <taxon>Dikarya</taxon>
        <taxon>Basidiomycota</taxon>
        <taxon>Agaricomycotina</taxon>
        <taxon>Agaricomycetes</taxon>
        <taxon>Polyporales</taxon>
        <taxon>Polyporaceae</taxon>
        <taxon>Dichomitus</taxon>
    </lineage>
</organism>
<dbReference type="CDD" id="cd05233">
    <property type="entry name" value="SDR_c"/>
    <property type="match status" value="1"/>
</dbReference>
<protein>
    <submittedName>
        <fullName evidence="6">NAD(P)-binding protein</fullName>
    </submittedName>
</protein>
<evidence type="ECO:0000256" key="1">
    <source>
        <dbReference type="ARBA" id="ARBA00006484"/>
    </source>
</evidence>
<dbReference type="Gene3D" id="3.40.50.720">
    <property type="entry name" value="NAD(P)-binding Rossmann-like Domain"/>
    <property type="match status" value="1"/>
</dbReference>
<gene>
    <name evidence="6" type="ORF">BD310DRAFT_825225</name>
</gene>
<keyword evidence="3" id="KW-0520">NAD</keyword>
<feature type="domain" description="Ketoreductase" evidence="5">
    <location>
        <begin position="8"/>
        <end position="216"/>
    </location>
</feature>
<dbReference type="Pfam" id="PF13561">
    <property type="entry name" value="adh_short_C2"/>
    <property type="match status" value="1"/>
</dbReference>
<dbReference type="InterPro" id="IPR002347">
    <property type="entry name" value="SDR_fam"/>
</dbReference>
<dbReference type="SMART" id="SM00822">
    <property type="entry name" value="PKS_KR"/>
    <property type="match status" value="1"/>
</dbReference>
<comment type="similarity">
    <text evidence="1">Belongs to the short-chain dehydrogenases/reductases (SDR) family.</text>
</comment>
<dbReference type="AlphaFoldDB" id="A0A4Q9PN34"/>